<dbReference type="AlphaFoldDB" id="A0AAN8PJ13"/>
<organism evidence="2 3">
    <name type="scientific">Polyplax serrata</name>
    <name type="common">Common mouse louse</name>
    <dbReference type="NCBI Taxonomy" id="468196"/>
    <lineage>
        <taxon>Eukaryota</taxon>
        <taxon>Metazoa</taxon>
        <taxon>Ecdysozoa</taxon>
        <taxon>Arthropoda</taxon>
        <taxon>Hexapoda</taxon>
        <taxon>Insecta</taxon>
        <taxon>Pterygota</taxon>
        <taxon>Neoptera</taxon>
        <taxon>Paraneoptera</taxon>
        <taxon>Psocodea</taxon>
        <taxon>Troctomorpha</taxon>
        <taxon>Phthiraptera</taxon>
        <taxon>Anoplura</taxon>
        <taxon>Polyplacidae</taxon>
        <taxon>Polyplax</taxon>
    </lineage>
</organism>
<protein>
    <submittedName>
        <fullName evidence="2">Uncharacterized protein</fullName>
    </submittedName>
</protein>
<name>A0AAN8PJ13_POLSC</name>
<comment type="caution">
    <text evidence="2">The sequence shown here is derived from an EMBL/GenBank/DDBJ whole genome shotgun (WGS) entry which is preliminary data.</text>
</comment>
<dbReference type="EMBL" id="JAWJWE010000007">
    <property type="protein sequence ID" value="KAK6632598.1"/>
    <property type="molecule type" value="Genomic_DNA"/>
</dbReference>
<feature type="non-terminal residue" evidence="2">
    <location>
        <position position="72"/>
    </location>
</feature>
<accession>A0AAN8PJ13</accession>
<evidence type="ECO:0000256" key="1">
    <source>
        <dbReference type="SAM" id="MobiDB-lite"/>
    </source>
</evidence>
<evidence type="ECO:0000313" key="3">
    <source>
        <dbReference type="Proteomes" id="UP001372834"/>
    </source>
</evidence>
<feature type="compositionally biased region" description="Basic and acidic residues" evidence="1">
    <location>
        <begin position="63"/>
        <end position="72"/>
    </location>
</feature>
<dbReference type="Proteomes" id="UP001372834">
    <property type="component" value="Unassembled WGS sequence"/>
</dbReference>
<sequence>MGDIVIKTLLWRHGEEYFWEKLAHVALKGTMTFLLTLQRAGISMWNSLSELQKENSSPSLDGNEEKEKRVNT</sequence>
<evidence type="ECO:0000313" key="2">
    <source>
        <dbReference type="EMBL" id="KAK6632598.1"/>
    </source>
</evidence>
<feature type="region of interest" description="Disordered" evidence="1">
    <location>
        <begin position="52"/>
        <end position="72"/>
    </location>
</feature>
<reference evidence="2 3" key="1">
    <citation type="submission" date="2023-10" db="EMBL/GenBank/DDBJ databases">
        <title>Genomes of two closely related lineages of the louse Polyplax serrata with different host specificities.</title>
        <authorList>
            <person name="Martinu J."/>
            <person name="Tarabai H."/>
            <person name="Stefka J."/>
            <person name="Hypsa V."/>
        </authorList>
    </citation>
    <scope>NUCLEOTIDE SEQUENCE [LARGE SCALE GENOMIC DNA]</scope>
    <source>
        <strain evidence="2">HR10_N</strain>
    </source>
</reference>
<proteinExistence type="predicted"/>
<gene>
    <name evidence="2" type="ORF">RUM43_013366</name>
</gene>